<dbReference type="Proteomes" id="UP000823674">
    <property type="component" value="Chromosome A01"/>
</dbReference>
<feature type="compositionally biased region" description="Polar residues" evidence="1">
    <location>
        <begin position="236"/>
        <end position="249"/>
    </location>
</feature>
<gene>
    <name evidence="2" type="primary">A01p040780.1_BraROA</name>
    <name evidence="2" type="ORF">IGI04_002889</name>
</gene>
<evidence type="ECO:0000313" key="2">
    <source>
        <dbReference type="EMBL" id="KAG5415322.1"/>
    </source>
</evidence>
<comment type="caution">
    <text evidence="2">The sequence shown here is derived from an EMBL/GenBank/DDBJ whole genome shotgun (WGS) entry which is preliminary data.</text>
</comment>
<evidence type="ECO:0000256" key="1">
    <source>
        <dbReference type="SAM" id="MobiDB-lite"/>
    </source>
</evidence>
<accession>A0ABQ7NWV4</accession>
<reference evidence="2 3" key="1">
    <citation type="submission" date="2021-03" db="EMBL/GenBank/DDBJ databases">
        <authorList>
            <person name="King G.J."/>
            <person name="Bancroft I."/>
            <person name="Baten A."/>
            <person name="Bloomfield J."/>
            <person name="Borpatragohain P."/>
            <person name="He Z."/>
            <person name="Irish N."/>
            <person name="Irwin J."/>
            <person name="Liu K."/>
            <person name="Mauleon R.P."/>
            <person name="Moore J."/>
            <person name="Morris R."/>
            <person name="Ostergaard L."/>
            <person name="Wang B."/>
            <person name="Wells R."/>
        </authorList>
    </citation>
    <scope>NUCLEOTIDE SEQUENCE [LARGE SCALE GENOMIC DNA]</scope>
    <source>
        <strain evidence="2">R-o-18</strain>
        <tissue evidence="2">Leaf</tissue>
    </source>
</reference>
<sequence>MLSRWFAERREKVALFKTNLTEEAELTLHMRHANMGTLTVQHIDSNCSYVTGVVHVSNMISIRYPVNTQLKWLNVGILLKLLVDPLYTKVYLVEAYTDPINPTNEDLIPPADVLSQMCLPSAIGKQLGRPKIKRYLSAIEKTKRFKCKLLKKKNQTMSTRNPPPATNEGNQSSRNTSTKKLGCSQAPSTPIRQKQTNIPRRTPSTNPSSRKKEKYSVKITAPTTPSPMVRKGHFLSSPTSKNPTQGAKQTKSKKRT</sequence>
<dbReference type="EMBL" id="JADBGQ010000001">
    <property type="protein sequence ID" value="KAG5415322.1"/>
    <property type="molecule type" value="Genomic_DNA"/>
</dbReference>
<organism evidence="2 3">
    <name type="scientific">Brassica rapa subsp. trilocularis</name>
    <dbReference type="NCBI Taxonomy" id="1813537"/>
    <lineage>
        <taxon>Eukaryota</taxon>
        <taxon>Viridiplantae</taxon>
        <taxon>Streptophyta</taxon>
        <taxon>Embryophyta</taxon>
        <taxon>Tracheophyta</taxon>
        <taxon>Spermatophyta</taxon>
        <taxon>Magnoliopsida</taxon>
        <taxon>eudicotyledons</taxon>
        <taxon>Gunneridae</taxon>
        <taxon>Pentapetalae</taxon>
        <taxon>rosids</taxon>
        <taxon>malvids</taxon>
        <taxon>Brassicales</taxon>
        <taxon>Brassicaceae</taxon>
        <taxon>Brassiceae</taxon>
        <taxon>Brassica</taxon>
    </lineage>
</organism>
<evidence type="ECO:0000313" key="3">
    <source>
        <dbReference type="Proteomes" id="UP000823674"/>
    </source>
</evidence>
<feature type="compositionally biased region" description="Polar residues" evidence="1">
    <location>
        <begin position="167"/>
        <end position="208"/>
    </location>
</feature>
<proteinExistence type="predicted"/>
<keyword evidence="3" id="KW-1185">Reference proteome</keyword>
<protein>
    <submittedName>
        <fullName evidence="2">Uncharacterized protein</fullName>
    </submittedName>
</protein>
<feature type="region of interest" description="Disordered" evidence="1">
    <location>
        <begin position="149"/>
        <end position="256"/>
    </location>
</feature>
<name>A0ABQ7NWV4_BRACM</name>